<dbReference type="RefSeq" id="XP_065652007.1">
    <property type="nucleotide sequence ID" value="XM_065795935.1"/>
</dbReference>
<keyword evidence="3" id="KW-0677">Repeat</keyword>
<evidence type="ECO:0000313" key="12">
    <source>
        <dbReference type="Proteomes" id="UP001652625"/>
    </source>
</evidence>
<proteinExistence type="predicted"/>
<accession>A0ABM4BS74</accession>
<feature type="domain" description="Cadherin" evidence="11">
    <location>
        <begin position="30"/>
        <end position="134"/>
    </location>
</feature>
<keyword evidence="10" id="KW-0732">Signal</keyword>
<evidence type="ECO:0000256" key="5">
    <source>
        <dbReference type="ARBA" id="ARBA00022889"/>
    </source>
</evidence>
<dbReference type="SMART" id="SM00112">
    <property type="entry name" value="CA"/>
    <property type="match status" value="3"/>
</dbReference>
<evidence type="ECO:0000256" key="3">
    <source>
        <dbReference type="ARBA" id="ARBA00022737"/>
    </source>
</evidence>
<keyword evidence="4 8" id="KW-0106">Calcium</keyword>
<evidence type="ECO:0000256" key="10">
    <source>
        <dbReference type="SAM" id="SignalP"/>
    </source>
</evidence>
<feature type="domain" description="Cadherin" evidence="11">
    <location>
        <begin position="239"/>
        <end position="343"/>
    </location>
</feature>
<dbReference type="PROSITE" id="PS00232">
    <property type="entry name" value="CADHERIN_1"/>
    <property type="match status" value="2"/>
</dbReference>
<protein>
    <submittedName>
        <fullName evidence="13 14">Cadherin EGF LAG seven-pass G-type receptor 2 isoform X2</fullName>
    </submittedName>
</protein>
<evidence type="ECO:0000256" key="8">
    <source>
        <dbReference type="PROSITE-ProRule" id="PRU00043"/>
    </source>
</evidence>
<evidence type="ECO:0000256" key="7">
    <source>
        <dbReference type="ARBA" id="ARBA00023136"/>
    </source>
</evidence>
<evidence type="ECO:0000259" key="11">
    <source>
        <dbReference type="PROSITE" id="PS50268"/>
    </source>
</evidence>
<dbReference type="Proteomes" id="UP001652625">
    <property type="component" value="Chromosome 04"/>
</dbReference>
<dbReference type="PRINTS" id="PR00205">
    <property type="entry name" value="CADHERIN"/>
</dbReference>
<evidence type="ECO:0000256" key="9">
    <source>
        <dbReference type="SAM" id="Phobius"/>
    </source>
</evidence>
<dbReference type="InterPro" id="IPR020894">
    <property type="entry name" value="Cadherin_CS"/>
</dbReference>
<dbReference type="InterPro" id="IPR015919">
    <property type="entry name" value="Cadherin-like_sf"/>
</dbReference>
<sequence>MYSIIIMLGWCTFAAAIPNKRDYNFKPRFLKDRISISEPENTSPEKVIKDISEIVIDDEGDKLTYALDNKGKSICTIGSSDGKLRFKEKPDREICSEYEFKILVSDDFEGGINRETPLDVYLYILDENDNKPIFINTPYICHVLETIPIGTEIFQVLASDKDAGNNRILRYVFKDKSNDYFFLHPNSGIITLTKSLDHETNKVHTLIVEAQDEGLEKQTTETTVIVNVGDVGDNKPYFIFQQYDKEIEENLPKGTKVAALVAVDGDSSLKNKINYEIIAGDEYGLFFIDRNTGVITVEGHLDREYYSEFKLRVKAYEVEEIHSFNTIDLKIKLVDVNDNFPKFEQNEYVVNVQQDQAHPQTIISDNIRAVDEDATIKNNHLFYWIEEQDDNDKLFDVLSDRGTLMLKKNLENLSRNTFKFKMYATEDQSNEHYYAVANITVRLIRDQKIINQEFQKSSSNHLSSAYTTFFITIFSFIFLNNGIPSKY</sequence>
<evidence type="ECO:0000256" key="2">
    <source>
        <dbReference type="ARBA" id="ARBA00022692"/>
    </source>
</evidence>
<comment type="subcellular location">
    <subcellularLocation>
        <location evidence="1">Membrane</location>
    </subcellularLocation>
</comment>
<keyword evidence="12" id="KW-1185">Reference proteome</keyword>
<reference evidence="13 14" key="1">
    <citation type="submission" date="2025-05" db="UniProtKB">
        <authorList>
            <consortium name="RefSeq"/>
        </authorList>
    </citation>
    <scope>IDENTIFICATION</scope>
</reference>
<feature type="transmembrane region" description="Helical" evidence="9">
    <location>
        <begin position="465"/>
        <end position="483"/>
    </location>
</feature>
<dbReference type="RefSeq" id="XP_065652008.1">
    <property type="nucleotide sequence ID" value="XM_065795936.1"/>
</dbReference>
<dbReference type="InterPro" id="IPR050971">
    <property type="entry name" value="Cadherin-domain_protein"/>
</dbReference>
<evidence type="ECO:0000256" key="4">
    <source>
        <dbReference type="ARBA" id="ARBA00022837"/>
    </source>
</evidence>
<evidence type="ECO:0000256" key="1">
    <source>
        <dbReference type="ARBA" id="ARBA00004370"/>
    </source>
</evidence>
<keyword evidence="6 9" id="KW-1133">Transmembrane helix</keyword>
<keyword evidence="5" id="KW-0130">Cell adhesion</keyword>
<organism evidence="12 13">
    <name type="scientific">Hydra vulgaris</name>
    <name type="common">Hydra</name>
    <name type="synonym">Hydra attenuata</name>
    <dbReference type="NCBI Taxonomy" id="6087"/>
    <lineage>
        <taxon>Eukaryota</taxon>
        <taxon>Metazoa</taxon>
        <taxon>Cnidaria</taxon>
        <taxon>Hydrozoa</taxon>
        <taxon>Hydroidolina</taxon>
        <taxon>Anthoathecata</taxon>
        <taxon>Aplanulata</taxon>
        <taxon>Hydridae</taxon>
        <taxon>Hydra</taxon>
    </lineage>
</organism>
<feature type="signal peptide" evidence="10">
    <location>
        <begin position="1"/>
        <end position="16"/>
    </location>
</feature>
<evidence type="ECO:0000313" key="14">
    <source>
        <dbReference type="RefSeq" id="XP_065652008.1"/>
    </source>
</evidence>
<evidence type="ECO:0000313" key="13">
    <source>
        <dbReference type="RefSeq" id="XP_065652007.1"/>
    </source>
</evidence>
<feature type="domain" description="Cadherin" evidence="11">
    <location>
        <begin position="135"/>
        <end position="238"/>
    </location>
</feature>
<dbReference type="Pfam" id="PF00028">
    <property type="entry name" value="Cadherin"/>
    <property type="match status" value="2"/>
</dbReference>
<keyword evidence="7 9" id="KW-0472">Membrane</keyword>
<gene>
    <name evidence="13 14" type="primary">LOC101240913</name>
</gene>
<dbReference type="InterPro" id="IPR002126">
    <property type="entry name" value="Cadherin-like_dom"/>
</dbReference>
<feature type="chain" id="PRO_5045025859" evidence="10">
    <location>
        <begin position="17"/>
        <end position="487"/>
    </location>
</feature>
<dbReference type="Gene3D" id="2.60.40.60">
    <property type="entry name" value="Cadherins"/>
    <property type="match status" value="4"/>
</dbReference>
<dbReference type="PROSITE" id="PS50268">
    <property type="entry name" value="CADHERIN_2"/>
    <property type="match status" value="4"/>
</dbReference>
<dbReference type="CDD" id="cd11304">
    <property type="entry name" value="Cadherin_repeat"/>
    <property type="match status" value="3"/>
</dbReference>
<evidence type="ECO:0000256" key="6">
    <source>
        <dbReference type="ARBA" id="ARBA00022989"/>
    </source>
</evidence>
<dbReference type="GeneID" id="101240913"/>
<feature type="domain" description="Cadherin" evidence="11">
    <location>
        <begin position="344"/>
        <end position="454"/>
    </location>
</feature>
<dbReference type="PANTHER" id="PTHR24025">
    <property type="entry name" value="DESMOGLEIN FAMILY MEMBER"/>
    <property type="match status" value="1"/>
</dbReference>
<name>A0ABM4BS74_HYDVU</name>
<dbReference type="SUPFAM" id="SSF49313">
    <property type="entry name" value="Cadherin-like"/>
    <property type="match status" value="4"/>
</dbReference>
<dbReference type="PANTHER" id="PTHR24025:SF23">
    <property type="entry name" value="NEURAL-CADHERIN"/>
    <property type="match status" value="1"/>
</dbReference>
<keyword evidence="13 14" id="KW-0675">Receptor</keyword>
<keyword evidence="2 9" id="KW-0812">Transmembrane</keyword>